<dbReference type="RefSeq" id="WP_119592005.1">
    <property type="nucleotide sequence ID" value="NZ_QXFM01000052.1"/>
</dbReference>
<gene>
    <name evidence="7" type="ORF">D2V17_05030</name>
</gene>
<dbReference type="EMBL" id="QXFM01000052">
    <property type="protein sequence ID" value="RIV89983.1"/>
    <property type="molecule type" value="Genomic_DNA"/>
</dbReference>
<dbReference type="PANTHER" id="PTHR46769:SF2">
    <property type="entry name" value="FIBROCYSTIN-L ISOFORM 2 PRECURSOR-RELATED"/>
    <property type="match status" value="1"/>
</dbReference>
<evidence type="ECO:0000259" key="6">
    <source>
        <dbReference type="PROSITE" id="PS51484"/>
    </source>
</evidence>
<evidence type="ECO:0000256" key="2">
    <source>
        <dbReference type="ARBA" id="ARBA00022475"/>
    </source>
</evidence>
<evidence type="ECO:0000256" key="1">
    <source>
        <dbReference type="ARBA" id="ARBA00004236"/>
    </source>
</evidence>
<evidence type="ECO:0000256" key="5">
    <source>
        <dbReference type="SAM" id="SignalP"/>
    </source>
</evidence>
<dbReference type="Pfam" id="PF24606">
    <property type="entry name" value="CEMIP_beta-hel"/>
    <property type="match status" value="1"/>
</dbReference>
<dbReference type="PROSITE" id="PS51484">
    <property type="entry name" value="G8"/>
    <property type="match status" value="1"/>
</dbReference>
<dbReference type="InterPro" id="IPR055401">
    <property type="entry name" value="CEMIP_beta-hel_dom"/>
</dbReference>
<evidence type="ECO:0000256" key="3">
    <source>
        <dbReference type="ARBA" id="ARBA00022729"/>
    </source>
</evidence>
<sequence length="722" mass="78883">MRKQSRHYLLGSLIPASLMLGAATGAAAQDAHAHAEPAEVAAPAAVRSLRWSDPSAWPDGRVPRAGDAVTIARDMDVVLDVSPPALRSLTVDGKLRFSDEADLELTTEWIYLRRGELHIGSEERPYTRKASITLTDEVPGEDINTMGDRGIVLMGGTLSLHGDREHTWSKLARTAEAGSTGIEVLDASGWRVGDEIVLASTDFNPRQAEKRTIAAIDGNALTLDRPLDYMHFGEITFGVDQRGEVGLLTRNIRIQASEDAEENYFGGHIMAMPGSQVRISGIELQRMGQNMHLARYPMHWHLVGEGQGQYIRNSAIHHTYSRCVTVHGTHNVRVENNVTFDTVGHCFFLEDGVETGNQFVSNLGIMTKCHPTLPCQPTHLAPGGQPPGYGAEGQRAGHVLLPSDNTASTFWITNPNNRFVGNVAAGSDQIGFWYAFPVNGIGQFHDTATGLNTFPRRSPVGEFRGNVAHSNFDGMMFDRGPNPDNTFSVVGSNYHTARVDPTDPDSERIESLFEDFTGYKNRHGAIWGRGKMHLFRNLRLADNAIGFTHAAGDLASNAFSSKVVDSVFVGESANVGNPATAAEIAYGRSLPQEQADYPIRGYEYYDFRQELENVTFVNFEDNDTRKVGAISYLLYTSFGISTENSVEGLTFIDAKPVYFPAVEQRWGSDFGSRSGWSGAVFHDKDGSVGGVPDSYIVIDNGIASDPEACEIRPAWNAAVCRG</sequence>
<feature type="non-terminal residue" evidence="7">
    <location>
        <position position="722"/>
    </location>
</feature>
<comment type="subcellular location">
    <subcellularLocation>
        <location evidence="1">Cell membrane</location>
    </subcellularLocation>
</comment>
<dbReference type="InterPro" id="IPR019316">
    <property type="entry name" value="G8_domain"/>
</dbReference>
<dbReference type="Pfam" id="PF10162">
    <property type="entry name" value="G8"/>
    <property type="match status" value="1"/>
</dbReference>
<dbReference type="PANTHER" id="PTHR46769">
    <property type="entry name" value="POLYCYSTIC KIDNEY AND HEPATIC DISEASE 1 (AUTOSOMAL RECESSIVE)-LIKE 1"/>
    <property type="match status" value="1"/>
</dbReference>
<dbReference type="OrthoDB" id="7413710at2"/>
<name>A0A3A1PAI0_9SPHN</name>
<keyword evidence="2" id="KW-1003">Cell membrane</keyword>
<organism evidence="7 8">
    <name type="scientific">Aurantiacibacter xanthus</name>
    <dbReference type="NCBI Taxonomy" id="1784712"/>
    <lineage>
        <taxon>Bacteria</taxon>
        <taxon>Pseudomonadati</taxon>
        <taxon>Pseudomonadota</taxon>
        <taxon>Alphaproteobacteria</taxon>
        <taxon>Sphingomonadales</taxon>
        <taxon>Erythrobacteraceae</taxon>
        <taxon>Aurantiacibacter</taxon>
    </lineage>
</organism>
<evidence type="ECO:0000256" key="4">
    <source>
        <dbReference type="ARBA" id="ARBA00023180"/>
    </source>
</evidence>
<dbReference type="SUPFAM" id="SSF51126">
    <property type="entry name" value="Pectin lyase-like"/>
    <property type="match status" value="1"/>
</dbReference>
<protein>
    <recommendedName>
        <fullName evidence="6">G8 domain-containing protein</fullName>
    </recommendedName>
</protein>
<feature type="domain" description="G8" evidence="6">
    <location>
        <begin position="55"/>
        <end position="173"/>
    </location>
</feature>
<keyword evidence="4" id="KW-0325">Glycoprotein</keyword>
<comment type="caution">
    <text evidence="7">The sequence shown here is derived from an EMBL/GenBank/DDBJ whole genome shotgun (WGS) entry which is preliminary data.</text>
</comment>
<dbReference type="InterPro" id="IPR011050">
    <property type="entry name" value="Pectin_lyase_fold/virulence"/>
</dbReference>
<dbReference type="Proteomes" id="UP000265366">
    <property type="component" value="Unassembled WGS sequence"/>
</dbReference>
<proteinExistence type="predicted"/>
<feature type="chain" id="PRO_5017316276" description="G8 domain-containing protein" evidence="5">
    <location>
        <begin position="29"/>
        <end position="722"/>
    </location>
</feature>
<keyword evidence="2" id="KW-0472">Membrane</keyword>
<dbReference type="InterPro" id="IPR052387">
    <property type="entry name" value="Fibrocystin"/>
</dbReference>
<evidence type="ECO:0000313" key="7">
    <source>
        <dbReference type="EMBL" id="RIV89983.1"/>
    </source>
</evidence>
<dbReference type="GO" id="GO:0005886">
    <property type="term" value="C:plasma membrane"/>
    <property type="evidence" value="ECO:0007669"/>
    <property type="project" value="UniProtKB-SubCell"/>
</dbReference>
<keyword evidence="8" id="KW-1185">Reference proteome</keyword>
<reference evidence="7 8" key="1">
    <citation type="submission" date="2018-08" db="EMBL/GenBank/DDBJ databases">
        <title>Erythrobacter zhengii sp.nov., a bacterium isolated from deep-sea sediment.</title>
        <authorList>
            <person name="Fang C."/>
            <person name="Wu Y.-H."/>
            <person name="Sun C."/>
            <person name="Wang H."/>
            <person name="Cheng H."/>
            <person name="Meng F.-X."/>
            <person name="Wang C.-S."/>
            <person name="Xu X.-W."/>
        </authorList>
    </citation>
    <scope>NUCLEOTIDE SEQUENCE [LARGE SCALE GENOMIC DNA]</scope>
    <source>
        <strain evidence="7 8">CCTCC AB 2015396</strain>
    </source>
</reference>
<accession>A0A3A1PAI0</accession>
<feature type="signal peptide" evidence="5">
    <location>
        <begin position="1"/>
        <end position="28"/>
    </location>
</feature>
<dbReference type="SMART" id="SM01225">
    <property type="entry name" value="G8"/>
    <property type="match status" value="1"/>
</dbReference>
<evidence type="ECO:0000313" key="8">
    <source>
        <dbReference type="Proteomes" id="UP000265366"/>
    </source>
</evidence>
<keyword evidence="3 5" id="KW-0732">Signal</keyword>
<dbReference type="AlphaFoldDB" id="A0A3A1PAI0"/>